<dbReference type="PANTHER" id="PTHR27004">
    <property type="entry name" value="RECEPTOR-LIKE PROTEIN 12 ISOFORM X1"/>
    <property type="match status" value="1"/>
</dbReference>
<comment type="caution">
    <text evidence="11">The sequence shown here is derived from an EMBL/GenBank/DDBJ whole genome shotgun (WGS) entry which is preliminary data.</text>
</comment>
<dbReference type="GO" id="GO:0005886">
    <property type="term" value="C:plasma membrane"/>
    <property type="evidence" value="ECO:0007669"/>
    <property type="project" value="UniProtKB-SubCell"/>
</dbReference>
<comment type="similarity">
    <text evidence="2">Belongs to the RLP family.</text>
</comment>
<evidence type="ECO:0000256" key="10">
    <source>
        <dbReference type="ARBA" id="ARBA00023180"/>
    </source>
</evidence>
<evidence type="ECO:0000256" key="5">
    <source>
        <dbReference type="ARBA" id="ARBA00022692"/>
    </source>
</evidence>
<name>A0A978V5P9_ZIZJJ</name>
<keyword evidence="3" id="KW-1003">Cell membrane</keyword>
<dbReference type="Gene3D" id="3.80.10.10">
    <property type="entry name" value="Ribonuclease Inhibitor"/>
    <property type="match status" value="1"/>
</dbReference>
<evidence type="ECO:0000256" key="4">
    <source>
        <dbReference type="ARBA" id="ARBA00022614"/>
    </source>
</evidence>
<dbReference type="PANTHER" id="PTHR27004:SF203">
    <property type="entry name" value="LEUCINE-RICH REPEAT-CONTAINING N-TERMINAL PLANT-TYPE DOMAIN-CONTAINING PROTEIN"/>
    <property type="match status" value="1"/>
</dbReference>
<evidence type="ECO:0000313" key="11">
    <source>
        <dbReference type="EMBL" id="KAH7522682.1"/>
    </source>
</evidence>
<comment type="subcellular location">
    <subcellularLocation>
        <location evidence="1">Cell membrane</location>
        <topology evidence="1">Single-pass type I membrane protein</topology>
    </subcellularLocation>
</comment>
<evidence type="ECO:0000256" key="3">
    <source>
        <dbReference type="ARBA" id="ARBA00022475"/>
    </source>
</evidence>
<keyword evidence="8" id="KW-0472">Membrane</keyword>
<dbReference type="EMBL" id="JAEACU010000007">
    <property type="protein sequence ID" value="KAH7522682.1"/>
    <property type="molecule type" value="Genomic_DNA"/>
</dbReference>
<dbReference type="Proteomes" id="UP000813462">
    <property type="component" value="Unassembled WGS sequence"/>
</dbReference>
<evidence type="ECO:0000256" key="6">
    <source>
        <dbReference type="ARBA" id="ARBA00022737"/>
    </source>
</evidence>
<dbReference type="SUPFAM" id="SSF52058">
    <property type="entry name" value="L domain-like"/>
    <property type="match status" value="1"/>
</dbReference>
<evidence type="ECO:0000256" key="2">
    <source>
        <dbReference type="ARBA" id="ARBA00009592"/>
    </source>
</evidence>
<keyword evidence="6" id="KW-0677">Repeat</keyword>
<evidence type="ECO:0000256" key="7">
    <source>
        <dbReference type="ARBA" id="ARBA00022989"/>
    </source>
</evidence>
<evidence type="ECO:0000256" key="1">
    <source>
        <dbReference type="ARBA" id="ARBA00004251"/>
    </source>
</evidence>
<dbReference type="InterPro" id="IPR032675">
    <property type="entry name" value="LRR_dom_sf"/>
</dbReference>
<keyword evidence="5" id="KW-0812">Transmembrane</keyword>
<accession>A0A978V5P9</accession>
<evidence type="ECO:0000256" key="9">
    <source>
        <dbReference type="ARBA" id="ARBA00023170"/>
    </source>
</evidence>
<reference evidence="11" key="1">
    <citation type="journal article" date="2021" name="Front. Plant Sci.">
        <title>Chromosome-Scale Genome Assembly for Chinese Sour Jujube and Insights Into Its Genome Evolution and Domestication Signature.</title>
        <authorList>
            <person name="Shen L.-Y."/>
            <person name="Luo H."/>
            <person name="Wang X.-L."/>
            <person name="Wang X.-M."/>
            <person name="Qiu X.-J."/>
            <person name="Liu H."/>
            <person name="Zhou S.-S."/>
            <person name="Jia K.-H."/>
            <person name="Nie S."/>
            <person name="Bao Y.-T."/>
            <person name="Zhang R.-G."/>
            <person name="Yun Q.-Z."/>
            <person name="Chai Y.-H."/>
            <person name="Lu J.-Y."/>
            <person name="Li Y."/>
            <person name="Zhao S.-W."/>
            <person name="Mao J.-F."/>
            <person name="Jia S.-G."/>
            <person name="Mao Y.-M."/>
        </authorList>
    </citation>
    <scope>NUCLEOTIDE SEQUENCE</scope>
    <source>
        <strain evidence="11">AT0</strain>
        <tissue evidence="11">Leaf</tissue>
    </source>
</reference>
<gene>
    <name evidence="11" type="ORF">FEM48_Zijuj07G0164500</name>
</gene>
<sequence length="72" mass="8113">MIVSMDIILGRMELIVMVGGELHVDLILRSNKFHGSVVIFSFTKLGILDLSDNELSGNLPVRYFENFKAMRA</sequence>
<protein>
    <submittedName>
        <fullName evidence="11">Uncharacterized protein</fullName>
    </submittedName>
</protein>
<organism evidence="11 12">
    <name type="scientific">Ziziphus jujuba var. spinosa</name>
    <dbReference type="NCBI Taxonomy" id="714518"/>
    <lineage>
        <taxon>Eukaryota</taxon>
        <taxon>Viridiplantae</taxon>
        <taxon>Streptophyta</taxon>
        <taxon>Embryophyta</taxon>
        <taxon>Tracheophyta</taxon>
        <taxon>Spermatophyta</taxon>
        <taxon>Magnoliopsida</taxon>
        <taxon>eudicotyledons</taxon>
        <taxon>Gunneridae</taxon>
        <taxon>Pentapetalae</taxon>
        <taxon>rosids</taxon>
        <taxon>fabids</taxon>
        <taxon>Rosales</taxon>
        <taxon>Rhamnaceae</taxon>
        <taxon>Paliureae</taxon>
        <taxon>Ziziphus</taxon>
    </lineage>
</organism>
<keyword evidence="10" id="KW-0325">Glycoprotein</keyword>
<evidence type="ECO:0000313" key="12">
    <source>
        <dbReference type="Proteomes" id="UP000813462"/>
    </source>
</evidence>
<keyword evidence="7" id="KW-1133">Transmembrane helix</keyword>
<dbReference type="AlphaFoldDB" id="A0A978V5P9"/>
<keyword evidence="4" id="KW-0433">Leucine-rich repeat</keyword>
<evidence type="ECO:0000256" key="8">
    <source>
        <dbReference type="ARBA" id="ARBA00023136"/>
    </source>
</evidence>
<keyword evidence="9" id="KW-0675">Receptor</keyword>
<proteinExistence type="inferred from homology"/>